<reference evidence="2" key="1">
    <citation type="journal article" date="2019" name="Int. J. Syst. Evol. Microbiol.">
        <title>The Global Catalogue of Microorganisms (GCM) 10K type strain sequencing project: providing services to taxonomists for standard genome sequencing and annotation.</title>
        <authorList>
            <consortium name="The Broad Institute Genomics Platform"/>
            <consortium name="The Broad Institute Genome Sequencing Center for Infectious Disease"/>
            <person name="Wu L."/>
            <person name="Ma J."/>
        </authorList>
    </citation>
    <scope>NUCLEOTIDE SEQUENCE [LARGE SCALE GENOMIC DNA]</scope>
    <source>
        <strain evidence="2">JCM 4733</strain>
    </source>
</reference>
<protein>
    <submittedName>
        <fullName evidence="1">Uncharacterized protein</fullName>
    </submittedName>
</protein>
<keyword evidence="2" id="KW-1185">Reference proteome</keyword>
<proteinExistence type="predicted"/>
<dbReference type="EMBL" id="BMVN01000088">
    <property type="protein sequence ID" value="GHA73115.1"/>
    <property type="molecule type" value="Genomic_DNA"/>
</dbReference>
<dbReference type="Proteomes" id="UP000653644">
    <property type="component" value="Unassembled WGS sequence"/>
</dbReference>
<accession>A0ABQ3DD18</accession>
<evidence type="ECO:0000313" key="2">
    <source>
        <dbReference type="Proteomes" id="UP000653644"/>
    </source>
</evidence>
<comment type="caution">
    <text evidence="1">The sequence shown here is derived from an EMBL/GenBank/DDBJ whole genome shotgun (WGS) entry which is preliminary data.</text>
</comment>
<evidence type="ECO:0000313" key="1">
    <source>
        <dbReference type="EMBL" id="GHA73115.1"/>
    </source>
</evidence>
<gene>
    <name evidence="1" type="ORF">GCM10010345_89920</name>
</gene>
<organism evidence="1 2">
    <name type="scientific">Streptomyces canarius</name>
    <dbReference type="NCBI Taxonomy" id="285453"/>
    <lineage>
        <taxon>Bacteria</taxon>
        <taxon>Bacillati</taxon>
        <taxon>Actinomycetota</taxon>
        <taxon>Actinomycetes</taxon>
        <taxon>Kitasatosporales</taxon>
        <taxon>Streptomycetaceae</taxon>
        <taxon>Streptomyces</taxon>
    </lineage>
</organism>
<name>A0ABQ3DD18_9ACTN</name>
<dbReference type="RefSeq" id="WP_229918067.1">
    <property type="nucleotide sequence ID" value="NZ_BMVN01000088.1"/>
</dbReference>
<sequence length="84" mass="9528">MWTLAHRGYSGSGRLDAWAYATKREALREGAELAIACGLDDKEEQARRHYEAGRYQKVLDLYEEASPETHLLRVQAAFLQFPGS</sequence>